<dbReference type="InterPro" id="IPR009003">
    <property type="entry name" value="Peptidase_S1_PA"/>
</dbReference>
<dbReference type="Gene3D" id="3.20.190.20">
    <property type="match status" value="1"/>
</dbReference>
<dbReference type="InterPro" id="IPR046449">
    <property type="entry name" value="DEGP_PDZ_sf"/>
</dbReference>
<dbReference type="GO" id="GO:0006508">
    <property type="term" value="P:proteolysis"/>
    <property type="evidence" value="ECO:0007669"/>
    <property type="project" value="UniProtKB-KW"/>
</dbReference>
<dbReference type="Pfam" id="PF17815">
    <property type="entry name" value="PDZ_3"/>
    <property type="match status" value="1"/>
</dbReference>
<dbReference type="Proteomes" id="UP000572268">
    <property type="component" value="Unassembled WGS sequence"/>
</dbReference>
<keyword evidence="2" id="KW-0645">Protease</keyword>
<dbReference type="InterPro" id="IPR036034">
    <property type="entry name" value="PDZ_sf"/>
</dbReference>
<keyword evidence="4" id="KW-0720">Serine protease</keyword>
<dbReference type="GO" id="GO:0004252">
    <property type="term" value="F:serine-type endopeptidase activity"/>
    <property type="evidence" value="ECO:0007669"/>
    <property type="project" value="InterPro"/>
</dbReference>
<feature type="domain" description="Protease Do-like PDZ" evidence="5">
    <location>
        <begin position="316"/>
        <end position="443"/>
    </location>
</feature>
<comment type="caution">
    <text evidence="6">The sequence shown here is derived from an EMBL/GenBank/DDBJ whole genome shotgun (WGS) entry which is preliminary data.</text>
</comment>
<gene>
    <name evidence="6" type="ORF">FOL46_005033</name>
</gene>
<organism evidence="6 7">
    <name type="scientific">Perkinsus olseni</name>
    <name type="common">Perkinsus atlanticus</name>
    <dbReference type="NCBI Taxonomy" id="32597"/>
    <lineage>
        <taxon>Eukaryota</taxon>
        <taxon>Sar</taxon>
        <taxon>Alveolata</taxon>
        <taxon>Perkinsozoa</taxon>
        <taxon>Perkinsea</taxon>
        <taxon>Perkinsida</taxon>
        <taxon>Perkinsidae</taxon>
        <taxon>Perkinsus</taxon>
    </lineage>
</organism>
<evidence type="ECO:0000313" key="6">
    <source>
        <dbReference type="EMBL" id="KAF4662988.1"/>
    </source>
</evidence>
<evidence type="ECO:0000256" key="4">
    <source>
        <dbReference type="ARBA" id="ARBA00022825"/>
    </source>
</evidence>
<proteinExistence type="inferred from homology"/>
<evidence type="ECO:0000256" key="2">
    <source>
        <dbReference type="ARBA" id="ARBA00022670"/>
    </source>
</evidence>
<protein>
    <recommendedName>
        <fullName evidence="5">Protease Do-like PDZ domain-containing protein</fullName>
    </recommendedName>
</protein>
<dbReference type="PANTHER" id="PTHR45980">
    <property type="match status" value="1"/>
</dbReference>
<dbReference type="SUPFAM" id="SSF50494">
    <property type="entry name" value="Trypsin-like serine proteases"/>
    <property type="match status" value="1"/>
</dbReference>
<dbReference type="Gene3D" id="2.30.42.10">
    <property type="match status" value="1"/>
</dbReference>
<evidence type="ECO:0000256" key="3">
    <source>
        <dbReference type="ARBA" id="ARBA00022801"/>
    </source>
</evidence>
<comment type="similarity">
    <text evidence="1">Belongs to the peptidase S1C family.</text>
</comment>
<dbReference type="EMBL" id="JABANN010000302">
    <property type="protein sequence ID" value="KAF4662988.1"/>
    <property type="molecule type" value="Genomic_DNA"/>
</dbReference>
<reference evidence="6 7" key="1">
    <citation type="submission" date="2020-04" db="EMBL/GenBank/DDBJ databases">
        <title>Perkinsus olseni comparative genomics.</title>
        <authorList>
            <person name="Bogema D.R."/>
        </authorList>
    </citation>
    <scope>NUCLEOTIDE SEQUENCE [LARGE SCALE GENOMIC DNA]</scope>
    <source>
        <strain evidence="6">ATCC PRA-31</strain>
    </source>
</reference>
<dbReference type="Pfam" id="PF13365">
    <property type="entry name" value="Trypsin_2"/>
    <property type="match status" value="1"/>
</dbReference>
<keyword evidence="3" id="KW-0378">Hydrolase</keyword>
<dbReference type="AlphaFoldDB" id="A0A7J6LUK9"/>
<accession>A0A7J6LUK9</accession>
<evidence type="ECO:0000256" key="1">
    <source>
        <dbReference type="ARBA" id="ARBA00010541"/>
    </source>
</evidence>
<dbReference type="InterPro" id="IPR041517">
    <property type="entry name" value="DEGP_PDZ"/>
</dbReference>
<sequence>MFAIVSAQFVSDPKIIQKYFTAFAFAVVGSAEERPSRQLLLTNAHSVKHAAVIQVKTRGSSAKVVCRPLCVASECDLAILEPVFEGGDARAKEFWDTLEPLKLARKLPKLGDDVTVVGYPVGGDNTSVSQGVVSRIDLQEYTAHGSAGAPRLLAIQIDAAINPGNSGGPAVDNNGRCIGVAFQALRGEGTENISYIIPTEIVKHFLEDFQKHGKYTGFGDAGFVAQPLESAYIRKALGMPANLTGVRIRRIDATAPAAEILKVGDVVTSVGEYEIANDGTVPFRQIKKILFHEDSVRSSCVRKADPLVPVEPRYGPEYLIVAGLVFLPLTEPFLLCEYGDNFESEAPRKSADDEVVILHQVLASELTVGYHDIKCLQLAKLNGVQVKNLRQLADEVARIELEAGDESMMTFELVNGDVVVIPVKQAMQANEEIMKRNKIAKRMNLRE</sequence>
<name>A0A7J6LUK9_PEROL</name>
<dbReference type="PRINTS" id="PR00834">
    <property type="entry name" value="PROTEASES2C"/>
</dbReference>
<dbReference type="Gene3D" id="2.40.10.120">
    <property type="match status" value="1"/>
</dbReference>
<evidence type="ECO:0000313" key="7">
    <source>
        <dbReference type="Proteomes" id="UP000572268"/>
    </source>
</evidence>
<evidence type="ECO:0000259" key="5">
    <source>
        <dbReference type="Pfam" id="PF17815"/>
    </source>
</evidence>
<dbReference type="InterPro" id="IPR001940">
    <property type="entry name" value="Peptidase_S1C"/>
</dbReference>
<dbReference type="PANTHER" id="PTHR45980:SF18">
    <property type="entry name" value="PROTEASE DO-LIKE 9"/>
    <property type="match status" value="1"/>
</dbReference>